<evidence type="ECO:0000313" key="1">
    <source>
        <dbReference type="EMBL" id="TEW30913.1"/>
    </source>
</evidence>
<sequence>MYAIAFDLDTSMLKELYSTESWQNAYGDVKKTLESLGFDHQQGSVYFGNEDMTAVKCVLATQTLSKTYSWFKPSVSDIRMLRIEELNDLSPAL</sequence>
<evidence type="ECO:0000313" key="2">
    <source>
        <dbReference type="Proteomes" id="UP000297565"/>
    </source>
</evidence>
<reference evidence="1 2" key="1">
    <citation type="submission" date="2019-03" db="EMBL/GenBank/DDBJ databases">
        <title>Horizontal Gene Transfer Machinery in Histophilus somni.</title>
        <authorList>
            <person name="Mostafa Nazari M."/>
            <person name="Liljebjelke K."/>
        </authorList>
    </citation>
    <scope>NUCLEOTIDE SEQUENCE [LARGE SCALE GENOMIC DNA]</scope>
    <source>
        <strain evidence="1 2">UOC-EPH-KLM-04</strain>
    </source>
</reference>
<accession>A0AAX2S4H2</accession>
<proteinExistence type="predicted"/>
<gene>
    <name evidence="1" type="ORF">E2R48_01770</name>
</gene>
<dbReference type="GO" id="GO:0004518">
    <property type="term" value="F:nuclease activity"/>
    <property type="evidence" value="ECO:0007669"/>
    <property type="project" value="UniProtKB-KW"/>
</dbReference>
<organism evidence="1 2">
    <name type="scientific">Histophilus somni</name>
    <name type="common">Haemophilus somnus</name>
    <dbReference type="NCBI Taxonomy" id="731"/>
    <lineage>
        <taxon>Bacteria</taxon>
        <taxon>Pseudomonadati</taxon>
        <taxon>Pseudomonadota</taxon>
        <taxon>Gammaproteobacteria</taxon>
        <taxon>Pasteurellales</taxon>
        <taxon>Pasteurellaceae</taxon>
        <taxon>Histophilus</taxon>
    </lineage>
</organism>
<comment type="caution">
    <text evidence="1">The sequence shown here is derived from an EMBL/GenBank/DDBJ whole genome shotgun (WGS) entry which is preliminary data.</text>
</comment>
<dbReference type="GO" id="GO:0016787">
    <property type="term" value="F:hydrolase activity"/>
    <property type="evidence" value="ECO:0007669"/>
    <property type="project" value="UniProtKB-KW"/>
</dbReference>
<protein>
    <submittedName>
        <fullName evidence="1">Virulence factor</fullName>
    </submittedName>
</protein>
<name>A0AAX2S4H2_HISSO</name>
<dbReference type="AlphaFoldDB" id="A0AAX2S4H2"/>
<dbReference type="RefSeq" id="WP_132994427.1">
    <property type="nucleotide sequence ID" value="NZ_CP042983.1"/>
</dbReference>
<dbReference type="Gene3D" id="3.30.70.240">
    <property type="match status" value="1"/>
</dbReference>
<dbReference type="Proteomes" id="UP000297565">
    <property type="component" value="Unassembled WGS sequence"/>
</dbReference>
<dbReference type="EMBL" id="SNRV01000002">
    <property type="protein sequence ID" value="TEW30913.1"/>
    <property type="molecule type" value="Genomic_DNA"/>
</dbReference>